<evidence type="ECO:0000256" key="8">
    <source>
        <dbReference type="ARBA" id="ARBA00037998"/>
    </source>
</evidence>
<feature type="transmembrane region" description="Helical" evidence="9">
    <location>
        <begin position="44"/>
        <end position="63"/>
    </location>
</feature>
<dbReference type="InterPro" id="IPR052157">
    <property type="entry name" value="BCAA_transport_permease"/>
</dbReference>
<evidence type="ECO:0000256" key="5">
    <source>
        <dbReference type="ARBA" id="ARBA00022970"/>
    </source>
</evidence>
<evidence type="ECO:0000313" key="10">
    <source>
        <dbReference type="EMBL" id="SMC47496.1"/>
    </source>
</evidence>
<evidence type="ECO:0000256" key="6">
    <source>
        <dbReference type="ARBA" id="ARBA00022989"/>
    </source>
</evidence>
<comment type="subcellular location">
    <subcellularLocation>
        <location evidence="1">Cell membrane</location>
        <topology evidence="1">Multi-pass membrane protein</topology>
    </subcellularLocation>
</comment>
<dbReference type="GO" id="GO:0005886">
    <property type="term" value="C:plasma membrane"/>
    <property type="evidence" value="ECO:0007669"/>
    <property type="project" value="UniProtKB-SubCell"/>
</dbReference>
<dbReference type="CDD" id="cd06582">
    <property type="entry name" value="TM_PBP1_LivH_like"/>
    <property type="match status" value="1"/>
</dbReference>
<dbReference type="STRING" id="1938817.SAMN06296008_105113"/>
<keyword evidence="5" id="KW-0029">Amino-acid transport</keyword>
<organism evidence="10 11">
    <name type="scientific">Polynucleobacter kasalickyi</name>
    <dbReference type="NCBI Taxonomy" id="1938817"/>
    <lineage>
        <taxon>Bacteria</taxon>
        <taxon>Pseudomonadati</taxon>
        <taxon>Pseudomonadota</taxon>
        <taxon>Betaproteobacteria</taxon>
        <taxon>Burkholderiales</taxon>
        <taxon>Burkholderiaceae</taxon>
        <taxon>Polynucleobacter</taxon>
    </lineage>
</organism>
<comment type="similarity">
    <text evidence="8">Belongs to the binding-protein-dependent transport system permease family. LivHM subfamily.</text>
</comment>
<feature type="transmembrane region" description="Helical" evidence="9">
    <location>
        <begin position="16"/>
        <end position="37"/>
    </location>
</feature>
<keyword evidence="7 9" id="KW-0472">Membrane</keyword>
<feature type="transmembrane region" description="Helical" evidence="9">
    <location>
        <begin position="69"/>
        <end position="90"/>
    </location>
</feature>
<evidence type="ECO:0000313" key="11">
    <source>
        <dbReference type="Proteomes" id="UP000192708"/>
    </source>
</evidence>
<evidence type="ECO:0000256" key="1">
    <source>
        <dbReference type="ARBA" id="ARBA00004651"/>
    </source>
</evidence>
<dbReference type="AlphaFoldDB" id="A0A1W1ZGL7"/>
<dbReference type="Proteomes" id="UP000192708">
    <property type="component" value="Unassembled WGS sequence"/>
</dbReference>
<keyword evidence="11" id="KW-1185">Reference proteome</keyword>
<evidence type="ECO:0000256" key="7">
    <source>
        <dbReference type="ARBA" id="ARBA00023136"/>
    </source>
</evidence>
<evidence type="ECO:0000256" key="9">
    <source>
        <dbReference type="SAM" id="Phobius"/>
    </source>
</evidence>
<dbReference type="PANTHER" id="PTHR11795:SF442">
    <property type="entry name" value="ABC TRANSPORTER ATP-BINDING PROTEIN"/>
    <property type="match status" value="1"/>
</dbReference>
<evidence type="ECO:0000256" key="4">
    <source>
        <dbReference type="ARBA" id="ARBA00022692"/>
    </source>
</evidence>
<accession>A0A1W1ZGL7</accession>
<keyword evidence="4 9" id="KW-0812">Transmembrane</keyword>
<keyword evidence="3" id="KW-1003">Cell membrane</keyword>
<feature type="transmembrane region" description="Helical" evidence="9">
    <location>
        <begin position="148"/>
        <end position="167"/>
    </location>
</feature>
<protein>
    <submittedName>
        <fullName evidence="10">Amino acid/amide ABC transporter membrane protein 1, HAAT family</fullName>
    </submittedName>
</protein>
<keyword evidence="6 9" id="KW-1133">Transmembrane helix</keyword>
<dbReference type="GO" id="GO:0006865">
    <property type="term" value="P:amino acid transport"/>
    <property type="evidence" value="ECO:0007669"/>
    <property type="project" value="UniProtKB-KW"/>
</dbReference>
<keyword evidence="2" id="KW-0813">Transport</keyword>
<dbReference type="GO" id="GO:0022857">
    <property type="term" value="F:transmembrane transporter activity"/>
    <property type="evidence" value="ECO:0007669"/>
    <property type="project" value="InterPro"/>
</dbReference>
<feature type="transmembrane region" description="Helical" evidence="9">
    <location>
        <begin position="264"/>
        <end position="284"/>
    </location>
</feature>
<dbReference type="InterPro" id="IPR001851">
    <property type="entry name" value="ABC_transp_permease"/>
</dbReference>
<proteinExistence type="inferred from homology"/>
<feature type="transmembrane region" description="Helical" evidence="9">
    <location>
        <begin position="228"/>
        <end position="257"/>
    </location>
</feature>
<dbReference type="OrthoDB" id="9807115at2"/>
<dbReference type="EMBL" id="FWXJ01000005">
    <property type="protein sequence ID" value="SMC47496.1"/>
    <property type="molecule type" value="Genomic_DNA"/>
</dbReference>
<dbReference type="Pfam" id="PF02653">
    <property type="entry name" value="BPD_transp_2"/>
    <property type="match status" value="1"/>
</dbReference>
<evidence type="ECO:0000256" key="2">
    <source>
        <dbReference type="ARBA" id="ARBA00022448"/>
    </source>
</evidence>
<reference evidence="10 11" key="1">
    <citation type="submission" date="2017-04" db="EMBL/GenBank/DDBJ databases">
        <authorList>
            <person name="Afonso C.L."/>
            <person name="Miller P.J."/>
            <person name="Scott M.A."/>
            <person name="Spackman E."/>
            <person name="Goraichik I."/>
            <person name="Dimitrov K.M."/>
            <person name="Suarez D.L."/>
            <person name="Swayne D.E."/>
        </authorList>
    </citation>
    <scope>NUCLEOTIDE SEQUENCE [LARGE SCALE GENOMIC DNA]</scope>
    <source>
        <strain evidence="10 11">VK13</strain>
    </source>
</reference>
<dbReference type="RefSeq" id="WP_084283270.1">
    <property type="nucleotide sequence ID" value="NZ_FWXJ01000005.1"/>
</dbReference>
<sequence>MDFFTFLIQTLNAVQYGLLLFLVAAGLTLIFGIMGVINLAHGSFYMIGAYLAYGLSPIVASMFGGGFIATMLFGLVVSVLLGYFLEWAFYSYLYQRDHLQQVLMTYGLILVFEEVRSILVGDDVHGVAMPNWLSGSIQLNDVMTYPSYRLFISGMCLLLAVGMYFVLTRTKLGMMIRAGSVNREMTQSLGINIQFLYRVVFASGVAIAAFAGMVAAPVSSVYPGMGQGILIICFVVVVIGGIGSIKGAFVAALLIGFVDTFGKVFLPQIAGVLVYILMAVILLWKPSGLFKAGS</sequence>
<name>A0A1W1ZGL7_9BURK</name>
<gene>
    <name evidence="10" type="ORF">SAMN06296008_105113</name>
</gene>
<dbReference type="PANTHER" id="PTHR11795">
    <property type="entry name" value="BRANCHED-CHAIN AMINO ACID TRANSPORT SYSTEM PERMEASE PROTEIN LIVH"/>
    <property type="match status" value="1"/>
</dbReference>
<feature type="transmembrane region" description="Helical" evidence="9">
    <location>
        <begin position="195"/>
        <end position="216"/>
    </location>
</feature>
<evidence type="ECO:0000256" key="3">
    <source>
        <dbReference type="ARBA" id="ARBA00022475"/>
    </source>
</evidence>